<accession>A0A7M4DFA9</accession>
<proteinExistence type="predicted"/>
<dbReference type="RefSeq" id="WP_156739502.1">
    <property type="nucleotide sequence ID" value="NZ_CACRYJ010000014.1"/>
</dbReference>
<evidence type="ECO:0000313" key="1">
    <source>
        <dbReference type="EMBL" id="VZO35602.1"/>
    </source>
</evidence>
<dbReference type="Proteomes" id="UP000419743">
    <property type="component" value="Unassembled WGS sequence"/>
</dbReference>
<sequence length="369" mass="37305">MTDVSIAVDSLGAITIDPAGTTPPPPWRAGVVDAVGGALTSPVGSPRTSPPHAVLDDPDAAQQWLWQVYGTEVALAVAALAADVTPIEPGVPVLAAAEAGPLTGVAHRLGHVCWAQAWWPASVLDGVPPLDADLLLLERVGLEHEADGLVDDALGAAAVTGVARALATLDALNGSLEPQSPESVTVVQARAAALDWADALDLELTAEATPRVEAFALAAGASPAPGIELARGRTGATWAGLPAGLVDAAETAVVWSLRRTATGRELIVEVAGLPGRPAGLTLTATITDEAGSAVVLDLLPDESGWRGQAPVPAQTGTTLTVAVTLPGYAVPRSGPDAADRDRVRSAARSLLASPAILAQGAARIVDEDF</sequence>
<gene>
    <name evidence="1" type="ORF">HALOF300_00800</name>
</gene>
<comment type="caution">
    <text evidence="1">The sequence shown here is derived from an EMBL/GenBank/DDBJ whole genome shotgun (WGS) entry which is preliminary data.</text>
</comment>
<evidence type="ECO:0000313" key="2">
    <source>
        <dbReference type="Proteomes" id="UP000419743"/>
    </source>
</evidence>
<protein>
    <submittedName>
        <fullName evidence="1">Uncharacterized protein</fullName>
    </submittedName>
</protein>
<reference evidence="1 2" key="1">
    <citation type="submission" date="2019-11" db="EMBL/GenBank/DDBJ databases">
        <authorList>
            <person name="Criscuolo A."/>
        </authorList>
    </citation>
    <scope>NUCLEOTIDE SEQUENCE [LARGE SCALE GENOMIC DNA]</scope>
    <source>
        <strain evidence="1">CIP111667</strain>
    </source>
</reference>
<dbReference type="AlphaFoldDB" id="A0A7M4DFA9"/>
<organism evidence="1 2">
    <name type="scientific">Occultella aeris</name>
    <dbReference type="NCBI Taxonomy" id="2761496"/>
    <lineage>
        <taxon>Bacteria</taxon>
        <taxon>Bacillati</taxon>
        <taxon>Actinomycetota</taxon>
        <taxon>Actinomycetes</taxon>
        <taxon>Micrococcales</taxon>
        <taxon>Ruaniaceae</taxon>
        <taxon>Occultella</taxon>
    </lineage>
</organism>
<keyword evidence="2" id="KW-1185">Reference proteome</keyword>
<name>A0A7M4DFA9_9MICO</name>
<dbReference type="EMBL" id="CACRYJ010000014">
    <property type="protein sequence ID" value="VZO35602.1"/>
    <property type="molecule type" value="Genomic_DNA"/>
</dbReference>